<evidence type="ECO:0000256" key="3">
    <source>
        <dbReference type="ARBA" id="ARBA00023274"/>
    </source>
</evidence>
<dbReference type="GeneID" id="106152760"/>
<keyword evidence="3" id="KW-0687">Ribonucleoprotein</keyword>
<dbReference type="Pfam" id="PF00687">
    <property type="entry name" value="Ribosomal_L1"/>
    <property type="match status" value="1"/>
</dbReference>
<gene>
    <name evidence="5" type="primary">LOC106152760</name>
</gene>
<dbReference type="PANTHER" id="PTHR36427:SF3">
    <property type="entry name" value="LARGE RIBOSOMAL SUBUNIT PROTEIN UL1M"/>
    <property type="match status" value="1"/>
</dbReference>
<dbReference type="SUPFAM" id="SSF56808">
    <property type="entry name" value="Ribosomal protein L1"/>
    <property type="match status" value="1"/>
</dbReference>
<evidence type="ECO:0000256" key="1">
    <source>
        <dbReference type="ARBA" id="ARBA00010531"/>
    </source>
</evidence>
<keyword evidence="2" id="KW-0689">Ribosomal protein</keyword>
<dbReference type="GO" id="GO:1990904">
    <property type="term" value="C:ribonucleoprotein complex"/>
    <property type="evidence" value="ECO:0007669"/>
    <property type="project" value="UniProtKB-KW"/>
</dbReference>
<evidence type="ECO:0000256" key="2">
    <source>
        <dbReference type="ARBA" id="ARBA00022980"/>
    </source>
</evidence>
<evidence type="ECO:0000313" key="5">
    <source>
        <dbReference type="RefSeq" id="XP_023933701.1"/>
    </source>
</evidence>
<dbReference type="InterPro" id="IPR016095">
    <property type="entry name" value="Ribosomal_uL1_3-a/b-sand"/>
</dbReference>
<dbReference type="Proteomes" id="UP000085678">
    <property type="component" value="Unplaced"/>
</dbReference>
<dbReference type="Gene3D" id="3.40.50.790">
    <property type="match status" value="1"/>
</dbReference>
<organism evidence="4 5">
    <name type="scientific">Lingula anatina</name>
    <name type="common">Brachiopod</name>
    <name type="synonym">Lingula unguis</name>
    <dbReference type="NCBI Taxonomy" id="7574"/>
    <lineage>
        <taxon>Eukaryota</taxon>
        <taxon>Metazoa</taxon>
        <taxon>Spiralia</taxon>
        <taxon>Lophotrochozoa</taxon>
        <taxon>Brachiopoda</taxon>
        <taxon>Linguliformea</taxon>
        <taxon>Lingulata</taxon>
        <taxon>Lingulida</taxon>
        <taxon>Linguloidea</taxon>
        <taxon>Lingulidae</taxon>
        <taxon>Lingula</taxon>
    </lineage>
</organism>
<dbReference type="AlphaFoldDB" id="A0A2R2MTX7"/>
<reference evidence="5" key="1">
    <citation type="submission" date="2025-08" db="UniProtKB">
        <authorList>
            <consortium name="RefSeq"/>
        </authorList>
    </citation>
    <scope>IDENTIFICATION</scope>
    <source>
        <tissue evidence="5">Gonads</tissue>
    </source>
</reference>
<protein>
    <submittedName>
        <fullName evidence="5">39S ribosomal protein L1, mitochondrial-like</fullName>
    </submittedName>
</protein>
<dbReference type="InParanoid" id="A0A2R2MTX7"/>
<dbReference type="OrthoDB" id="1747252at2759"/>
<accession>A0A2R2MTX7</accession>
<keyword evidence="4" id="KW-1185">Reference proteome</keyword>
<sequence length="208" mass="23718">MYKKRIPVDPVWSPRHYPVQFSTHSVEKSLEMHRELADPSMMDDMNKYVYLELRFDTEITKEVMVKGGKKETKVSYLESISDYLKFPHMFETKEKRRVMVFCKPEEVELALSNGAEIAGGKELADQVDNNEIDWKNMDVILGTVDALPDILSVRKKIKNKLPTQKSGTLGVDLVEMLKKHTDGIGMTSFPVKANISIMKVKVGTVSCF</sequence>
<proteinExistence type="inferred from homology"/>
<comment type="similarity">
    <text evidence="1">Belongs to the universal ribosomal protein uL1 family.</text>
</comment>
<dbReference type="InterPro" id="IPR028364">
    <property type="entry name" value="Ribosomal_uL1/biogenesis"/>
</dbReference>
<dbReference type="InterPro" id="IPR023674">
    <property type="entry name" value="Ribosomal_uL1-like"/>
</dbReference>
<evidence type="ECO:0000313" key="4">
    <source>
        <dbReference type="Proteomes" id="UP000085678"/>
    </source>
</evidence>
<dbReference type="PANTHER" id="PTHR36427">
    <property type="entry name" value="54S RIBOSOMAL PROTEIN L1, MITOCHONDRIAL"/>
    <property type="match status" value="1"/>
</dbReference>
<name>A0A2R2MTX7_LINAN</name>
<dbReference type="RefSeq" id="XP_023933701.1">
    <property type="nucleotide sequence ID" value="XM_024077933.1"/>
</dbReference>
<dbReference type="STRING" id="7574.A0A2R2MTX7"/>
<dbReference type="GO" id="GO:0005840">
    <property type="term" value="C:ribosome"/>
    <property type="evidence" value="ECO:0007669"/>
    <property type="project" value="UniProtKB-KW"/>
</dbReference>
<dbReference type="FunCoup" id="A0A2R2MTX7">
    <property type="interactions" value="1164"/>
</dbReference>
<dbReference type="KEGG" id="lak:106152760"/>